<dbReference type="EMBL" id="BCMM01000097">
    <property type="protein sequence ID" value="GAQ68248.1"/>
    <property type="molecule type" value="Genomic_DNA"/>
</dbReference>
<protein>
    <recommendedName>
        <fullName evidence="1">TniQ domain-containing protein</fullName>
    </recommendedName>
</protein>
<evidence type="ECO:0000259" key="1">
    <source>
        <dbReference type="Pfam" id="PF06527"/>
    </source>
</evidence>
<proteinExistence type="predicted"/>
<evidence type="ECO:0000313" key="2">
    <source>
        <dbReference type="EMBL" id="GAQ68248.1"/>
    </source>
</evidence>
<sequence length="295" mass="32956">MPTQPDQLRQLPIALGPVHNETLGSYLHRLAVANNRPAGFLARLLGPLPPEFSPLSNTTAGWNPHSPGRLATLSGRPTPQLARALPALADFLSPHGPGQRTERLISRPCRCCTARRSPTASVVITLSPAHVHLCPRHHLWTRSTHDIPLGVLPEVIKAQRRLDQLARRHRQTRRALDMARKIVEDWSASGMPIDLGNEWTDRLDRVEALPVSKKISAEDRSHLAAFPEIVALTHLILDPPTTALDPKELYLATTAELSRRFARIYTTLGTQDPLYRRFCLYRDRDWPVSKSSVSS</sequence>
<comment type="caution">
    <text evidence="2">The sequence shown here is derived from an EMBL/GenBank/DDBJ whole genome shotgun (WGS) entry which is preliminary data.</text>
</comment>
<feature type="domain" description="TniQ" evidence="1">
    <location>
        <begin position="12"/>
        <end position="137"/>
    </location>
</feature>
<name>A0A100JYX5_STRSC</name>
<dbReference type="Pfam" id="PF06527">
    <property type="entry name" value="TniQ"/>
    <property type="match status" value="1"/>
</dbReference>
<gene>
    <name evidence="2" type="ORF">SsS58_08707</name>
</gene>
<dbReference type="AlphaFoldDB" id="A0A100JYX5"/>
<reference evidence="3" key="3">
    <citation type="submission" date="2016-02" db="EMBL/GenBank/DDBJ databases">
        <title>Draft genome of pathogenic Streptomyces sp. in Japan.</title>
        <authorList>
            <person name="Tomihama T."/>
            <person name="Ikenaga M."/>
            <person name="Sakai M."/>
            <person name="Okubo T."/>
            <person name="Ikeda S."/>
        </authorList>
    </citation>
    <scope>NUCLEOTIDE SEQUENCE [LARGE SCALE GENOMIC DNA]</scope>
    <source>
        <strain evidence="3">S58</strain>
    </source>
</reference>
<accession>A0A100JYX5</accession>
<dbReference type="RefSeq" id="WP_059085128.1">
    <property type="nucleotide sequence ID" value="NZ_BCMM01000097.1"/>
</dbReference>
<dbReference type="OrthoDB" id="4098653at2"/>
<reference evidence="2 3" key="2">
    <citation type="journal article" date="2016" name="Genome Announc.">
        <title>Draft Genome Sequences of Streptomyces scabiei S58, Streptomyces turgidiscabies T45, and Streptomyces acidiscabies a10, the Pathogens of Potato Common Scab, Isolated in Japan.</title>
        <authorList>
            <person name="Tomihama T."/>
            <person name="Nishi Y."/>
            <person name="Sakai M."/>
            <person name="Ikenaga M."/>
            <person name="Okubo T."/>
            <person name="Ikeda S."/>
        </authorList>
    </citation>
    <scope>NUCLEOTIDE SEQUENCE [LARGE SCALE GENOMIC DNA]</scope>
    <source>
        <strain evidence="2 3">S58</strain>
    </source>
</reference>
<organism evidence="2 3">
    <name type="scientific">Streptomyces scabiei</name>
    <dbReference type="NCBI Taxonomy" id="1930"/>
    <lineage>
        <taxon>Bacteria</taxon>
        <taxon>Bacillati</taxon>
        <taxon>Actinomycetota</taxon>
        <taxon>Actinomycetes</taxon>
        <taxon>Kitasatosporales</taxon>
        <taxon>Streptomycetaceae</taxon>
        <taxon>Streptomyces</taxon>
    </lineage>
</organism>
<dbReference type="Proteomes" id="UP000067448">
    <property type="component" value="Unassembled WGS sequence"/>
</dbReference>
<reference evidence="3" key="1">
    <citation type="submission" date="2015-11" db="EMBL/GenBank/DDBJ databases">
        <authorList>
            <consortium name="Cross-ministerial Strategic Innovation Promotion Program (SIP) consortium"/>
            <person name="Tomihama T."/>
            <person name="Ikenaga M."/>
            <person name="Sakai M."/>
            <person name="Okubo T."/>
            <person name="Ikeda S."/>
        </authorList>
    </citation>
    <scope>NUCLEOTIDE SEQUENCE [LARGE SCALE GENOMIC DNA]</scope>
    <source>
        <strain evidence="3">S58</strain>
    </source>
</reference>
<evidence type="ECO:0000313" key="3">
    <source>
        <dbReference type="Proteomes" id="UP000067448"/>
    </source>
</evidence>
<dbReference type="InterPro" id="IPR009492">
    <property type="entry name" value="TniQ"/>
</dbReference>